<dbReference type="InterPro" id="IPR010730">
    <property type="entry name" value="HET"/>
</dbReference>
<keyword evidence="4" id="KW-1185">Reference proteome</keyword>
<gene>
    <name evidence="3" type="ORF">FSARC_7672</name>
</gene>
<organism evidence="3 4">
    <name type="scientific">Fusarium sarcochroum</name>
    <dbReference type="NCBI Taxonomy" id="1208366"/>
    <lineage>
        <taxon>Eukaryota</taxon>
        <taxon>Fungi</taxon>
        <taxon>Dikarya</taxon>
        <taxon>Ascomycota</taxon>
        <taxon>Pezizomycotina</taxon>
        <taxon>Sordariomycetes</taxon>
        <taxon>Hypocreomycetidae</taxon>
        <taxon>Hypocreales</taxon>
        <taxon>Nectriaceae</taxon>
        <taxon>Fusarium</taxon>
        <taxon>Fusarium lateritium species complex</taxon>
    </lineage>
</organism>
<dbReference type="AlphaFoldDB" id="A0A8H4TUS5"/>
<name>A0A8H4TUS5_9HYPO</name>
<evidence type="ECO:0000256" key="1">
    <source>
        <dbReference type="SAM" id="MobiDB-lite"/>
    </source>
</evidence>
<dbReference type="OrthoDB" id="47007at2759"/>
<dbReference type="PANTHER" id="PTHR33112">
    <property type="entry name" value="DOMAIN PROTEIN, PUTATIVE-RELATED"/>
    <property type="match status" value="1"/>
</dbReference>
<feature type="region of interest" description="Disordered" evidence="1">
    <location>
        <begin position="165"/>
        <end position="184"/>
    </location>
</feature>
<protein>
    <recommendedName>
        <fullName evidence="2">Heterokaryon incompatibility domain-containing protein</fullName>
    </recommendedName>
</protein>
<dbReference type="Pfam" id="PF06985">
    <property type="entry name" value="HET"/>
    <property type="match status" value="1"/>
</dbReference>
<reference evidence="3" key="2">
    <citation type="submission" date="2020-05" db="EMBL/GenBank/DDBJ databases">
        <authorList>
            <person name="Kim H.-S."/>
            <person name="Proctor R.H."/>
            <person name="Brown D.W."/>
        </authorList>
    </citation>
    <scope>NUCLEOTIDE SEQUENCE</scope>
    <source>
        <strain evidence="3">NRRL 20472</strain>
    </source>
</reference>
<evidence type="ECO:0000313" key="3">
    <source>
        <dbReference type="EMBL" id="KAF4964407.1"/>
    </source>
</evidence>
<feature type="domain" description="Heterokaryon incompatibility" evidence="2">
    <location>
        <begin position="242"/>
        <end position="408"/>
    </location>
</feature>
<evidence type="ECO:0000259" key="2">
    <source>
        <dbReference type="Pfam" id="PF06985"/>
    </source>
</evidence>
<evidence type="ECO:0000313" key="4">
    <source>
        <dbReference type="Proteomes" id="UP000622797"/>
    </source>
</evidence>
<reference evidence="3" key="1">
    <citation type="journal article" date="2020" name="BMC Genomics">
        <title>Correction to: Identification and distribution of gene clusters required for synthesis of sphingolipid metabolism inhibitors in diverse species of the filamentous fungus Fusarium.</title>
        <authorList>
            <person name="Kim H.S."/>
            <person name="Lohmar J.M."/>
            <person name="Busman M."/>
            <person name="Brown D.W."/>
            <person name="Naumann T.A."/>
            <person name="Divon H.H."/>
            <person name="Lysoe E."/>
            <person name="Uhlig S."/>
            <person name="Proctor R.H."/>
        </authorList>
    </citation>
    <scope>NUCLEOTIDE SEQUENCE</scope>
    <source>
        <strain evidence="3">NRRL 20472</strain>
    </source>
</reference>
<dbReference type="PANTHER" id="PTHR33112:SF16">
    <property type="entry name" value="HETEROKARYON INCOMPATIBILITY DOMAIN-CONTAINING PROTEIN"/>
    <property type="match status" value="1"/>
</dbReference>
<dbReference type="EMBL" id="JABEXW010000413">
    <property type="protein sequence ID" value="KAF4964407.1"/>
    <property type="molecule type" value="Genomic_DNA"/>
</dbReference>
<comment type="caution">
    <text evidence="3">The sequence shown here is derived from an EMBL/GenBank/DDBJ whole genome shotgun (WGS) entry which is preliminary data.</text>
</comment>
<sequence length="749" mass="84191">MAICSLCLPALRIPSRLPVIPDSWNNRVSVLEDSSTPCFLADEDGATPYDQVGLPHLTGLDLLALSSQTCPLCRVILQKVESIIAEFKKMEENTFLKYAFFEGWGQGLPEIWTFKLVQRLDGADGFSIIINSKKQNLFFLLDAFGFCVEPGQSMYSISNQNTQGQRALSPGRVRGARVDPDAGSKEPLKVVTGWTNDCVINHDCCRPPQVPLPSRILDLNAFDDPGRIRLCETRDTTNYDSYVTLSYCWGTDSSCQVRTTHATLSDHLDSITVQDLPQTYQDAIKITRHLGIQFLWIDSLCICQDDVDDWVMESAAMQQVYAGSYLTIAADNARRSTDGFLKRPERSHVPIILQLTRQIVDSASVGYKEVAAVPGYAFEIPPSRTINTRSWLTLYEEPLTLRAWATQERLLPQRTLHFGKDQLFFECNHHFLSEDGIEVLGRWNSLRPGGKKSFEDLSRKSRHSAIHKLWYLILEDYTGRLLTVKTDRLPAISGLAELIKVKLNEATRLAASGKPQSIDYVVGLWSDALVEGLGWSTLETRTKDIVWPDERPLPGEEGYIAPTWSPASLDGRSGHGTRLDGWIDLAVVTGFSVTPKNTQNPFGEVVDGWISMRAPMVKVGLSEQPEVDEATLPEHSHRLMRLCTPRGDRFGEASFFDGIIGQTEDTRSWVGRSEISALFLSEGKYLEKTTETHRHYHALLVIPITQHRPARTNERQFRRVGTIFLDSECLRNDEEVLQDVDGFVDVILL</sequence>
<accession>A0A8H4TUS5</accession>
<dbReference type="Proteomes" id="UP000622797">
    <property type="component" value="Unassembled WGS sequence"/>
</dbReference>
<proteinExistence type="predicted"/>